<reference evidence="7 8" key="1">
    <citation type="submission" date="2019-07" db="EMBL/GenBank/DDBJ databases">
        <title>Novel species of Flavobacterium.</title>
        <authorList>
            <person name="Liu Q."/>
            <person name="Xin Y.-H."/>
        </authorList>
    </citation>
    <scope>NUCLEOTIDE SEQUENCE [LARGE SCALE GENOMIC DNA]</scope>
    <source>
        <strain evidence="7 8">LB1R34</strain>
    </source>
</reference>
<dbReference type="GO" id="GO:0071949">
    <property type="term" value="F:FAD binding"/>
    <property type="evidence" value="ECO:0007669"/>
    <property type="project" value="InterPro"/>
</dbReference>
<dbReference type="Proteomes" id="UP000316371">
    <property type="component" value="Unassembled WGS sequence"/>
</dbReference>
<dbReference type="SUPFAM" id="SSF51905">
    <property type="entry name" value="FAD/NAD(P)-binding domain"/>
    <property type="match status" value="1"/>
</dbReference>
<evidence type="ECO:0000313" key="7">
    <source>
        <dbReference type="EMBL" id="TRX43175.1"/>
    </source>
</evidence>
<keyword evidence="4 5" id="KW-0503">Monooxygenase</keyword>
<accession>A0A553EDU2</accession>
<keyword evidence="5" id="KW-0963">Cytoplasm</keyword>
<dbReference type="OrthoDB" id="9782160at2"/>
<feature type="binding site" evidence="5">
    <location>
        <position position="304"/>
    </location>
    <ligand>
        <name>FAD</name>
        <dbReference type="ChEBI" id="CHEBI:57692"/>
    </ligand>
</feature>
<comment type="similarity">
    <text evidence="5">Belongs to the aromatic-ring hydroxylase family. TetX subfamily.</text>
</comment>
<sequence>MMIQNKKIAIVGGGPGGLILARLLQLKNVAVKVYERDFNAAARVQGTTLDLHEDSGLKAIREAGLLEEFKKNYRPGADRMLLTNENAEVFLSDHEGKPEADFGSEHFRPEIDRGPLRQLLLESLQSDTVVWDSQFVSMEIQNEGWLLHFKNGTAAYADIVIGADGANSKIRPYITNIKSFYTGTSGLMGSVETPETTAPYIHKLLKDGKIMAFGGGLFFCVASKGDGSLAYYLSYKTDESHFKNLDLANKKQMLSWFKNDFAEWGNVWQELFENAETPFMPIPIYCMPLNQTWEALPNLTILGDAAHVMPPYAGEGVNMAMLDAVELSECLTSDKYKSIQEAISFYEVTMRKRASIAAQASLENGDMMHSEGALEKMLAFFSGND</sequence>
<comment type="catalytic activity">
    <reaction evidence="5">
        <text>a tetracycline + NADPH + O2 + H(+) = an 11a-hydroxytetracycline + NADP(+) + H2O</text>
        <dbReference type="Rhea" id="RHEA:61444"/>
        <dbReference type="ChEBI" id="CHEBI:15377"/>
        <dbReference type="ChEBI" id="CHEBI:15378"/>
        <dbReference type="ChEBI" id="CHEBI:15379"/>
        <dbReference type="ChEBI" id="CHEBI:57783"/>
        <dbReference type="ChEBI" id="CHEBI:58349"/>
        <dbReference type="ChEBI" id="CHEBI:144644"/>
        <dbReference type="ChEBI" id="CHEBI:144645"/>
    </reaction>
</comment>
<organism evidence="7 8">
    <name type="scientific">Flavobacterium restrictum</name>
    <dbReference type="NCBI Taxonomy" id="2594428"/>
    <lineage>
        <taxon>Bacteria</taxon>
        <taxon>Pseudomonadati</taxon>
        <taxon>Bacteroidota</taxon>
        <taxon>Flavobacteriia</taxon>
        <taxon>Flavobacteriales</taxon>
        <taxon>Flavobacteriaceae</taxon>
        <taxon>Flavobacterium</taxon>
    </lineage>
</organism>
<comment type="caution">
    <text evidence="7">The sequence shown here is derived from an EMBL/GenBank/DDBJ whole genome shotgun (WGS) entry which is preliminary data.</text>
</comment>
<dbReference type="Pfam" id="PF01494">
    <property type="entry name" value="FAD_binding_3"/>
    <property type="match status" value="2"/>
</dbReference>
<keyword evidence="3 5" id="KW-0560">Oxidoreductase</keyword>
<feature type="domain" description="FAD-binding" evidence="6">
    <location>
        <begin position="299"/>
        <end position="332"/>
    </location>
</feature>
<dbReference type="InterPro" id="IPR043683">
    <property type="entry name" value="TetX_monooxygenase"/>
</dbReference>
<evidence type="ECO:0000313" key="8">
    <source>
        <dbReference type="Proteomes" id="UP000316371"/>
    </source>
</evidence>
<gene>
    <name evidence="7" type="ORF">FNW21_01760</name>
</gene>
<proteinExistence type="inferred from homology"/>
<keyword evidence="8" id="KW-1185">Reference proteome</keyword>
<comment type="function">
    <text evidence="5">An FAD-requiring monooxygenase active on some tetracycline antibiotic derivatives, which leads to their inactivation. Hydroxylates carbon 11a of tetracycline and some analogs.</text>
</comment>
<name>A0A553EDU2_9FLAO</name>
<comment type="cofactor">
    <cofactor evidence="5">
        <name>FAD</name>
        <dbReference type="ChEBI" id="CHEBI:57692"/>
    </cofactor>
</comment>
<comment type="subcellular location">
    <subcellularLocation>
        <location evidence="5">Cytoplasm</location>
    </subcellularLocation>
</comment>
<evidence type="ECO:0000256" key="4">
    <source>
        <dbReference type="ARBA" id="ARBA00023033"/>
    </source>
</evidence>
<feature type="domain" description="FAD-binding" evidence="6">
    <location>
        <begin position="7"/>
        <end position="175"/>
    </location>
</feature>
<dbReference type="PANTHER" id="PTHR46972:SF1">
    <property type="entry name" value="FAD DEPENDENT OXIDOREDUCTASE DOMAIN-CONTAINING PROTEIN"/>
    <property type="match status" value="1"/>
</dbReference>
<dbReference type="InterPro" id="IPR036188">
    <property type="entry name" value="FAD/NAD-bd_sf"/>
</dbReference>
<evidence type="ECO:0000256" key="5">
    <source>
        <dbReference type="HAMAP-Rule" id="MF_00845"/>
    </source>
</evidence>
<keyword evidence="1 5" id="KW-0285">Flavoprotein</keyword>
<dbReference type="PANTHER" id="PTHR46972">
    <property type="entry name" value="MONOOXYGENASE ASQM-RELATED"/>
    <property type="match status" value="1"/>
</dbReference>
<evidence type="ECO:0000259" key="6">
    <source>
        <dbReference type="Pfam" id="PF01494"/>
    </source>
</evidence>
<dbReference type="EC" id="1.14.13.-" evidence="5"/>
<dbReference type="PRINTS" id="PR00420">
    <property type="entry name" value="RNGMNOXGNASE"/>
</dbReference>
<dbReference type="InterPro" id="IPR002938">
    <property type="entry name" value="FAD-bd"/>
</dbReference>
<evidence type="ECO:0000256" key="3">
    <source>
        <dbReference type="ARBA" id="ARBA00023002"/>
    </source>
</evidence>
<keyword evidence="5" id="KW-0521">NADP</keyword>
<dbReference type="GO" id="GO:0005737">
    <property type="term" value="C:cytoplasm"/>
    <property type="evidence" value="ECO:0007669"/>
    <property type="project" value="UniProtKB-SubCell"/>
</dbReference>
<dbReference type="AlphaFoldDB" id="A0A553EDU2"/>
<evidence type="ECO:0000256" key="2">
    <source>
        <dbReference type="ARBA" id="ARBA00022827"/>
    </source>
</evidence>
<keyword evidence="2 5" id="KW-0274">FAD</keyword>
<feature type="binding site" evidence="5">
    <location>
        <position position="50"/>
    </location>
    <ligand>
        <name>FAD</name>
        <dbReference type="ChEBI" id="CHEBI:57692"/>
    </ligand>
</feature>
<feature type="binding site" evidence="5">
    <location>
        <position position="43"/>
    </location>
    <ligand>
        <name>NADPH</name>
        <dbReference type="ChEBI" id="CHEBI:57783"/>
    </ligand>
</feature>
<dbReference type="GO" id="GO:0004497">
    <property type="term" value="F:monooxygenase activity"/>
    <property type="evidence" value="ECO:0007669"/>
    <property type="project" value="UniProtKB-UniRule"/>
</dbReference>
<dbReference type="EMBL" id="VJZT01000001">
    <property type="protein sequence ID" value="TRX43175.1"/>
    <property type="molecule type" value="Genomic_DNA"/>
</dbReference>
<dbReference type="Gene3D" id="3.50.50.60">
    <property type="entry name" value="FAD/NAD(P)-binding domain"/>
    <property type="match status" value="1"/>
</dbReference>
<dbReference type="GO" id="GO:0046677">
    <property type="term" value="P:response to antibiotic"/>
    <property type="evidence" value="ECO:0007669"/>
    <property type="project" value="InterPro"/>
</dbReference>
<comment type="domain">
    <text evidence="5">Consists of an N-terminal FAD-binding domain with a Rossman fold and a C-terminal substrate-binding domain.</text>
</comment>
<protein>
    <recommendedName>
        <fullName evidence="5">Flavin-dependent monooxygenase</fullName>
    </recommendedName>
    <alternativeName>
        <fullName evidence="5">TetX monooxygenase</fullName>
        <shortName evidence="5">TetX</shortName>
        <ecNumber evidence="5">1.14.13.-</ecNumber>
    </alternativeName>
</protein>
<comment type="subunit">
    <text evidence="5">Monomer.</text>
</comment>
<dbReference type="HAMAP" id="MF_00845">
    <property type="entry name" value="TetX_monooxygenase"/>
    <property type="match status" value="1"/>
</dbReference>
<evidence type="ECO:0000256" key="1">
    <source>
        <dbReference type="ARBA" id="ARBA00022630"/>
    </source>
</evidence>
<feature type="binding site" evidence="5">
    <location>
        <position position="113"/>
    </location>
    <ligand>
        <name>FAD</name>
        <dbReference type="ChEBI" id="CHEBI:57692"/>
    </ligand>
</feature>
<keyword evidence="5" id="KW-0547">Nucleotide-binding</keyword>